<name>A0A4Y2EYL1_ARAVE</name>
<evidence type="ECO:0000313" key="1">
    <source>
        <dbReference type="EMBL" id="GBM33617.1"/>
    </source>
</evidence>
<keyword evidence="2" id="KW-1185">Reference proteome</keyword>
<dbReference type="Proteomes" id="UP000499080">
    <property type="component" value="Unassembled WGS sequence"/>
</dbReference>
<evidence type="ECO:0000313" key="2">
    <source>
        <dbReference type="Proteomes" id="UP000499080"/>
    </source>
</evidence>
<sequence>MKNCTIRCKRFGIVGSDRSRWTSGIAWSGSWGRIVSGWGYYKIGQCPEQDCRSERRVLFYAGDELLGDDSQGLCGRVSVWTRGHAISSPGSGSVL</sequence>
<dbReference type="AlphaFoldDB" id="A0A4Y2EYL1"/>
<gene>
    <name evidence="1" type="ORF">AVEN_128861_1</name>
</gene>
<organism evidence="1 2">
    <name type="scientific">Araneus ventricosus</name>
    <name type="common">Orbweaver spider</name>
    <name type="synonym">Epeira ventricosa</name>
    <dbReference type="NCBI Taxonomy" id="182803"/>
    <lineage>
        <taxon>Eukaryota</taxon>
        <taxon>Metazoa</taxon>
        <taxon>Ecdysozoa</taxon>
        <taxon>Arthropoda</taxon>
        <taxon>Chelicerata</taxon>
        <taxon>Arachnida</taxon>
        <taxon>Araneae</taxon>
        <taxon>Araneomorphae</taxon>
        <taxon>Entelegynae</taxon>
        <taxon>Araneoidea</taxon>
        <taxon>Araneidae</taxon>
        <taxon>Araneus</taxon>
    </lineage>
</organism>
<protein>
    <submittedName>
        <fullName evidence="1">Uncharacterized protein</fullName>
    </submittedName>
</protein>
<reference evidence="1 2" key="1">
    <citation type="journal article" date="2019" name="Sci. Rep.">
        <title>Orb-weaving spider Araneus ventricosus genome elucidates the spidroin gene catalogue.</title>
        <authorList>
            <person name="Kono N."/>
            <person name="Nakamura H."/>
            <person name="Ohtoshi R."/>
            <person name="Moran D.A.P."/>
            <person name="Shinohara A."/>
            <person name="Yoshida Y."/>
            <person name="Fujiwara M."/>
            <person name="Mori M."/>
            <person name="Tomita M."/>
            <person name="Arakawa K."/>
        </authorList>
    </citation>
    <scope>NUCLEOTIDE SEQUENCE [LARGE SCALE GENOMIC DNA]</scope>
</reference>
<comment type="caution">
    <text evidence="1">The sequence shown here is derived from an EMBL/GenBank/DDBJ whole genome shotgun (WGS) entry which is preliminary data.</text>
</comment>
<accession>A0A4Y2EYL1</accession>
<proteinExistence type="predicted"/>
<dbReference type="EMBL" id="BGPR01171843">
    <property type="protein sequence ID" value="GBM33617.1"/>
    <property type="molecule type" value="Genomic_DNA"/>
</dbReference>